<dbReference type="AlphaFoldDB" id="A0A0H3PT90"/>
<organism evidence="1 2">
    <name type="scientific">Escherichia coli O157:H7 (strain EC869)</name>
    <dbReference type="NCBI Taxonomy" id="478008"/>
    <lineage>
        <taxon>Bacteria</taxon>
        <taxon>Pseudomonadati</taxon>
        <taxon>Pseudomonadota</taxon>
        <taxon>Gammaproteobacteria</taxon>
        <taxon>Enterobacterales</taxon>
        <taxon>Enterobacteriaceae</taxon>
        <taxon>Escherichia</taxon>
    </lineage>
</organism>
<comment type="caution">
    <text evidence="1">The sequence shown here is derived from an EMBL/GenBank/DDBJ whole genome shotgun (WGS) entry which is preliminary data.</text>
</comment>
<dbReference type="BioCyc" id="ECOL478008-HMP:G76-483079-MONOMER"/>
<reference evidence="1 2" key="1">
    <citation type="journal article" date="2011" name="Appl. Environ. Microbiol.">
        <title>Genome signatures of Escherichia coli O157:H7 isolates from the bovine host reservoir.</title>
        <authorList>
            <person name="Eppinger M."/>
            <person name="Mammel M.K."/>
            <person name="Leclerc J.E."/>
            <person name="Ravel J."/>
            <person name="Cebula T.A."/>
        </authorList>
    </citation>
    <scope>NUCLEOTIDE SEQUENCE [LARGE SCALE GENOMIC DNA]</scope>
    <source>
        <strain evidence="1 2">EC869</strain>
    </source>
</reference>
<proteinExistence type="predicted"/>
<gene>
    <name evidence="1" type="ORF">ECH7EC869_5837</name>
</gene>
<dbReference type="Proteomes" id="UP000004641">
    <property type="component" value="Unassembled WGS sequence"/>
</dbReference>
<name>A0A0H3PT90_ECO5C</name>
<sequence length="44" mass="4685">MKSVISKEVTDFLFMGWNGENPIFGGEGNLLIISAAGKGKDKKG</sequence>
<accession>A0A0H3PT90</accession>
<evidence type="ECO:0000313" key="1">
    <source>
        <dbReference type="EMBL" id="EDU89634.1"/>
    </source>
</evidence>
<dbReference type="EMBL" id="ABHU01000020">
    <property type="protein sequence ID" value="EDU89634.1"/>
    <property type="molecule type" value="Genomic_DNA"/>
</dbReference>
<evidence type="ECO:0000313" key="2">
    <source>
        <dbReference type="Proteomes" id="UP000004641"/>
    </source>
</evidence>
<protein>
    <submittedName>
        <fullName evidence="1">Uncharacterized protein</fullName>
    </submittedName>
</protein>